<gene>
    <name evidence="2" type="ORF">WMO43_05530</name>
</gene>
<proteinExistence type="predicted"/>
<evidence type="ECO:0000313" key="2">
    <source>
        <dbReference type="EMBL" id="MEQ2557339.1"/>
    </source>
</evidence>
<evidence type="ECO:0000256" key="1">
    <source>
        <dbReference type="SAM" id="Phobius"/>
    </source>
</evidence>
<dbReference type="RefSeq" id="WP_353530479.1">
    <property type="nucleotide sequence ID" value="NZ_JBBMEX010000004.1"/>
</dbReference>
<feature type="transmembrane region" description="Helical" evidence="1">
    <location>
        <begin position="130"/>
        <end position="150"/>
    </location>
</feature>
<protein>
    <submittedName>
        <fullName evidence="2">Stage II sporulation protein M</fullName>
    </submittedName>
</protein>
<feature type="transmembrane region" description="Helical" evidence="1">
    <location>
        <begin position="85"/>
        <end position="118"/>
    </location>
</feature>
<dbReference type="Proteomes" id="UP001454489">
    <property type="component" value="Unassembled WGS sequence"/>
</dbReference>
<dbReference type="EMBL" id="JBBMEX010000004">
    <property type="protein sequence ID" value="MEQ2557339.1"/>
    <property type="molecule type" value="Genomic_DNA"/>
</dbReference>
<evidence type="ECO:0000313" key="3">
    <source>
        <dbReference type="Proteomes" id="UP001454489"/>
    </source>
</evidence>
<feature type="transmembrane region" description="Helical" evidence="1">
    <location>
        <begin position="170"/>
        <end position="189"/>
    </location>
</feature>
<name>A0ABV1HC90_9FIRM</name>
<reference evidence="2 3" key="1">
    <citation type="submission" date="2024-03" db="EMBL/GenBank/DDBJ databases">
        <title>Human intestinal bacterial collection.</title>
        <authorList>
            <person name="Pauvert C."/>
            <person name="Hitch T.C.A."/>
            <person name="Clavel T."/>
        </authorList>
    </citation>
    <scope>NUCLEOTIDE SEQUENCE [LARGE SCALE GENOMIC DNA]</scope>
    <source>
        <strain evidence="2 3">CLA-AA-H185</strain>
    </source>
</reference>
<comment type="caution">
    <text evidence="2">The sequence shown here is derived from an EMBL/GenBank/DDBJ whole genome shotgun (WGS) entry which is preliminary data.</text>
</comment>
<keyword evidence="1" id="KW-1133">Transmembrane helix</keyword>
<keyword evidence="1" id="KW-0812">Transmembrane</keyword>
<keyword evidence="1" id="KW-0472">Membrane</keyword>
<sequence length="201" mass="23774">MKKKRRTYIEPKKQKGKQGRILAVCHLDMIFFVSFFVGILWANFIGDSSKNRFFMLNEYYLQQLKYAKLDYNRLFLYILENRLPLFGVLLLLSFTVVGILIQILFILYFGVSFGFLCVMAITNFGWKGILYMGGFLFPHYIFYIAGYLLFLKIFWKKKEDMAMTQKELVMQTGMIVLLFVIGLLVESYVNPIFLKKMLKIF</sequence>
<keyword evidence="3" id="KW-1185">Reference proteome</keyword>
<feature type="transmembrane region" description="Helical" evidence="1">
    <location>
        <begin position="21"/>
        <end position="45"/>
    </location>
</feature>
<organism evidence="2 3">
    <name type="scientific">Maccoyibacter intestinihominis</name>
    <dbReference type="NCBI Taxonomy" id="3133499"/>
    <lineage>
        <taxon>Bacteria</taxon>
        <taxon>Bacillati</taxon>
        <taxon>Bacillota</taxon>
        <taxon>Clostridia</taxon>
        <taxon>Lachnospirales</taxon>
        <taxon>Lachnospiraceae</taxon>
        <taxon>Maccoyibacter</taxon>
    </lineage>
</organism>
<accession>A0ABV1HC90</accession>